<dbReference type="PROSITE" id="PS50198">
    <property type="entry name" value="PPIC_PPIASE_2"/>
    <property type="match status" value="2"/>
</dbReference>
<name>A0A7J5AGB1_9FLAO</name>
<dbReference type="SUPFAM" id="SSF54534">
    <property type="entry name" value="FKBP-like"/>
    <property type="match status" value="2"/>
</dbReference>
<dbReference type="Proteomes" id="UP000490922">
    <property type="component" value="Unassembled WGS sequence"/>
</dbReference>
<dbReference type="GO" id="GO:0003755">
    <property type="term" value="F:peptidyl-prolyl cis-trans isomerase activity"/>
    <property type="evidence" value="ECO:0007669"/>
    <property type="project" value="UniProtKB-KW"/>
</dbReference>
<reference evidence="3 4" key="1">
    <citation type="submission" date="2019-09" db="EMBL/GenBank/DDBJ databases">
        <title>Flavobacterium sp. nov., isolated from glacier ice.</title>
        <authorList>
            <person name="Liu Q."/>
        </authorList>
    </citation>
    <scope>NUCLEOTIDE SEQUENCE [LARGE SCALE GENOMIC DNA]</scope>
    <source>
        <strain evidence="3 4">NBRC 112527</strain>
    </source>
</reference>
<sequence length="656" mass="75833">MKIKQLFVGLLLSFQFITYAQNIKREILFTIDDKPYYTDEFSRVYNKNLDLVKDESQKDLTQYLELFVGYKLKINKANKLGLQNGEAYKNELNSYRTQLSKNYLTDSKVTKELVEEGYNRSLKEIKAAHILITVDENASAADTLIAFNKIKAIYDRAVKGEDFGNLAEELSQDPSAKENKGDLGYFSAFRMVYTFESAAYKTPKGKISRPIRTRFGYHIIKVEDVRDNRGEVTVEHIMILDPKDATAEERDKSNKKIQDIYQKIQQGENFEELAKQFSDDKSSSPKGGLLNRFGSGQLSSEEFENAAFSLTKEKPISAPFQSEFGWHIVKLIEKHPVKAFEEVKSELEDKVGKDDRSRLIVNSLNDKLRKKYAVKRDNKMYKSAAKTVTDDFYESKWELPTVTKPYDGKLFAIQEKTITGTDFLNYIKEQQQGGSKLKPINKLVDNLYEKFLDTKLNSYYNDNLESEFPDFANVIEEYRDGLLLFDLMEKEIWEKSKTDSIGLQSFYETKKLEYTWKNRVDATIASSTDIEVIKKAQKMFNQNIASEQIKEKLNTKDKVQIMTNTGVFEEGSESLPKELKFKVGVSDILKEGEYYFVVKTDKVIPAAPKTLEECKGKAINDYQQFLEENWVNDLKKEFTIKVNKDVFENVKKQLQK</sequence>
<dbReference type="PANTHER" id="PTHR47245:SF2">
    <property type="entry name" value="PEPTIDYL-PROLYL CIS-TRANS ISOMERASE HP_0175-RELATED"/>
    <property type="match status" value="1"/>
</dbReference>
<dbReference type="InterPro" id="IPR050245">
    <property type="entry name" value="PrsA_foldase"/>
</dbReference>
<dbReference type="Gene3D" id="3.10.50.40">
    <property type="match status" value="2"/>
</dbReference>
<feature type="domain" description="PpiC" evidence="2">
    <location>
        <begin position="122"/>
        <end position="224"/>
    </location>
</feature>
<organism evidence="3 4">
    <name type="scientific">Flavobacterium luteum</name>
    <dbReference type="NCBI Taxonomy" id="2026654"/>
    <lineage>
        <taxon>Bacteria</taxon>
        <taxon>Pseudomonadati</taxon>
        <taxon>Bacteroidota</taxon>
        <taxon>Flavobacteriia</taxon>
        <taxon>Flavobacteriales</taxon>
        <taxon>Flavobacteriaceae</taxon>
        <taxon>Flavobacterium</taxon>
    </lineage>
</organism>
<dbReference type="InterPro" id="IPR000297">
    <property type="entry name" value="PPIase_PpiC"/>
</dbReference>
<keyword evidence="1 3" id="KW-0413">Isomerase</keyword>
<evidence type="ECO:0000313" key="3">
    <source>
        <dbReference type="EMBL" id="KAB1156523.1"/>
    </source>
</evidence>
<dbReference type="Pfam" id="PF00639">
    <property type="entry name" value="Rotamase"/>
    <property type="match status" value="2"/>
</dbReference>
<dbReference type="PANTHER" id="PTHR47245">
    <property type="entry name" value="PEPTIDYLPROLYL ISOMERASE"/>
    <property type="match status" value="1"/>
</dbReference>
<gene>
    <name evidence="3" type="ORF">F6464_03975</name>
</gene>
<dbReference type="RefSeq" id="WP_151106519.1">
    <property type="nucleotide sequence ID" value="NZ_WAEM01000002.1"/>
</dbReference>
<dbReference type="EMBL" id="WAEM01000002">
    <property type="protein sequence ID" value="KAB1156523.1"/>
    <property type="molecule type" value="Genomic_DNA"/>
</dbReference>
<feature type="domain" description="PpiC" evidence="2">
    <location>
        <begin position="229"/>
        <end position="333"/>
    </location>
</feature>
<dbReference type="OrthoDB" id="14196at2"/>
<evidence type="ECO:0000313" key="4">
    <source>
        <dbReference type="Proteomes" id="UP000490922"/>
    </source>
</evidence>
<evidence type="ECO:0000256" key="1">
    <source>
        <dbReference type="PROSITE-ProRule" id="PRU00278"/>
    </source>
</evidence>
<dbReference type="AlphaFoldDB" id="A0A7J5AGB1"/>
<keyword evidence="4" id="KW-1185">Reference proteome</keyword>
<accession>A0A7J5AGB1</accession>
<dbReference type="InterPro" id="IPR046357">
    <property type="entry name" value="PPIase_dom_sf"/>
</dbReference>
<comment type="caution">
    <text evidence="3">The sequence shown here is derived from an EMBL/GenBank/DDBJ whole genome shotgun (WGS) entry which is preliminary data.</text>
</comment>
<proteinExistence type="predicted"/>
<keyword evidence="1" id="KW-0697">Rotamase</keyword>
<evidence type="ECO:0000259" key="2">
    <source>
        <dbReference type="PROSITE" id="PS50198"/>
    </source>
</evidence>
<protein>
    <submittedName>
        <fullName evidence="3">Peptidylprolyl isomerase</fullName>
    </submittedName>
</protein>